<dbReference type="PANTHER" id="PTHR41259">
    <property type="entry name" value="DOUBLE-STRAND BREAK REPAIR RAD50 ATPASE, PUTATIVE-RELATED"/>
    <property type="match status" value="1"/>
</dbReference>
<feature type="coiled-coil region" evidence="1">
    <location>
        <begin position="223"/>
        <end position="267"/>
    </location>
</feature>
<sequence>MRWVGLHVDGFGKLNDFFVDMDAPITVIYGPNEAGKSTTLGFIRTMLYGFATKANRVERQEPSSGGKHGGRLLFRDHAGRLYSAERYAVSSGRVSVRMLGFDPAAASHEENLQIIEAGEQSDRNLPSAKDDLSVQTYTQEVWERLFLGGVNERVYRQLFAITLTELQAIGMLEGDELGKQLYHAGWSGGASVAQVEKKLNAQLDGLFRPRGSTQAINRHIKKLDTVEADIRKMEDGIEAYQSLTAAIEAAEAECEESESRLPGLREQAILLARACSLHPLWVRRLALQRERDVLERTGHLPADARSRWEGLRTELDRLQSELDRLREAEARTGERLRLLDQDQSLAARWDEIQALLLSSETMEAAVRDRVEIDAELREHKETIERLLQRIAPNWTEQRLRTFRVDVAEREWIRRSRADMSEMLKSRSLAEAELRSIRTQQHALTGELAELNHPLESAWTAEPAHIGAAFGEGFRQVNAGMSARFELLPASYEALRHAARAFDDAWREWELEQMSAAAASPAPASPAGAEAVRGGAALWAAAGTLAAAAAAMTAAGWHTAAIAAIAASAALALSAALARTRARASAAPQPRAGGASAPAQAAAAERRVAAALRALVREPEAALGALSAAQMHAELRAAGSRGARSRGAKPLRSRGLAYSETAAASEAPGGRSLREELLASVEERLEALRSDERSRERRQELQSRLNRLQKQGEGAEDELAGIVQREAEMAQSWREWLLQQGLPESLSPEAALETVDLAEQALHRQQACERIAAKAAVMDARLAEFHAAVAAIADEYPGMGPGKPGDAVLTLRLLHAEATKQAAVRDETALLDARLAEQEQRINELQPEIARLTVQRSEWFEAADAASEPEFLAALASSERLSEVESELYKLQAELGAGMRPDQLEQLTQWYTEESLQQLQDRKSEAENMLRIEEQAGRERLEKLGRHRQALDQLMHETVRQKLTEERESAAAALEELVSRYAVLSLGLTMINRTKRVMEEQRQPAVLRDASRFMAMLSNGKYKRIAVPEGMETIRVETADNRIVDSMHLSRGTAEQLYLSMRFALADEAAASVELPMILDDLFVNFDASRLEAAIELLREISGRRQLVLLTCHDHVRDLCMSRLPGAKLVELTS</sequence>
<keyword evidence="1" id="KW-0175">Coiled coil</keyword>
<feature type="compositionally biased region" description="Basic residues" evidence="2">
    <location>
        <begin position="642"/>
        <end position="651"/>
    </location>
</feature>
<evidence type="ECO:0000313" key="5">
    <source>
        <dbReference type="Proteomes" id="UP001057877"/>
    </source>
</evidence>
<reference evidence="4" key="1">
    <citation type="submission" date="2022-01" db="EMBL/GenBank/DDBJ databases">
        <title>Paenibacillus spongiae sp. nov., isolated from marine sponge.</title>
        <authorList>
            <person name="Li Z."/>
            <person name="Zhang M."/>
        </authorList>
    </citation>
    <scope>NUCLEOTIDE SEQUENCE</scope>
    <source>
        <strain evidence="4">PHS-Z3</strain>
    </source>
</reference>
<feature type="domain" description="YhaN AAA" evidence="3">
    <location>
        <begin position="138"/>
        <end position="233"/>
    </location>
</feature>
<feature type="region of interest" description="Disordered" evidence="2">
    <location>
        <begin position="636"/>
        <end position="670"/>
    </location>
</feature>
<proteinExistence type="predicted"/>
<feature type="domain" description="YhaN AAA" evidence="3">
    <location>
        <begin position="1"/>
        <end position="56"/>
    </location>
</feature>
<feature type="coiled-coil region" evidence="1">
    <location>
        <begin position="677"/>
        <end position="724"/>
    </location>
</feature>
<evidence type="ECO:0000256" key="1">
    <source>
        <dbReference type="SAM" id="Coils"/>
    </source>
</evidence>
<dbReference type="RefSeq" id="WP_258384046.1">
    <property type="nucleotide sequence ID" value="NZ_CP091430.1"/>
</dbReference>
<dbReference type="SUPFAM" id="SSF52540">
    <property type="entry name" value="P-loop containing nucleoside triphosphate hydrolases"/>
    <property type="match status" value="1"/>
</dbReference>
<dbReference type="Pfam" id="PF13514">
    <property type="entry name" value="AAA_27"/>
    <property type="match status" value="2"/>
</dbReference>
<organism evidence="4 5">
    <name type="scientific">Paenibacillus spongiae</name>
    <dbReference type="NCBI Taxonomy" id="2909671"/>
    <lineage>
        <taxon>Bacteria</taxon>
        <taxon>Bacillati</taxon>
        <taxon>Bacillota</taxon>
        <taxon>Bacilli</taxon>
        <taxon>Bacillales</taxon>
        <taxon>Paenibacillaceae</taxon>
        <taxon>Paenibacillus</taxon>
    </lineage>
</organism>
<feature type="coiled-coil region" evidence="1">
    <location>
        <begin position="362"/>
        <end position="389"/>
    </location>
</feature>
<dbReference type="InterPro" id="IPR038734">
    <property type="entry name" value="YhaN_AAA"/>
</dbReference>
<evidence type="ECO:0000256" key="2">
    <source>
        <dbReference type="SAM" id="MobiDB-lite"/>
    </source>
</evidence>
<dbReference type="PANTHER" id="PTHR41259:SF1">
    <property type="entry name" value="DOUBLE-STRAND BREAK REPAIR RAD50 ATPASE, PUTATIVE-RELATED"/>
    <property type="match status" value="1"/>
</dbReference>
<dbReference type="InterPro" id="IPR027417">
    <property type="entry name" value="P-loop_NTPase"/>
</dbReference>
<evidence type="ECO:0000313" key="4">
    <source>
        <dbReference type="EMBL" id="UVI27958.1"/>
    </source>
</evidence>
<evidence type="ECO:0000259" key="3">
    <source>
        <dbReference type="Pfam" id="PF13514"/>
    </source>
</evidence>
<dbReference type="Proteomes" id="UP001057877">
    <property type="component" value="Chromosome"/>
</dbReference>
<dbReference type="EMBL" id="CP091430">
    <property type="protein sequence ID" value="UVI27958.1"/>
    <property type="molecule type" value="Genomic_DNA"/>
</dbReference>
<protein>
    <submittedName>
        <fullName evidence="4">AAA family ATPase</fullName>
    </submittedName>
</protein>
<feature type="coiled-coil region" evidence="1">
    <location>
        <begin position="308"/>
        <end position="335"/>
    </location>
</feature>
<dbReference type="Gene3D" id="3.40.50.300">
    <property type="entry name" value="P-loop containing nucleotide triphosphate hydrolases"/>
    <property type="match status" value="2"/>
</dbReference>
<gene>
    <name evidence="4" type="ORF">L1F29_21185</name>
</gene>
<accession>A0ABY5S6L1</accession>
<keyword evidence="5" id="KW-1185">Reference proteome</keyword>
<name>A0ABY5S6L1_9BACL</name>